<name>G0V6P2_NAUCA</name>
<dbReference type="RefSeq" id="XP_003673521.1">
    <property type="nucleotide sequence ID" value="XM_003673473.1"/>
</dbReference>
<evidence type="ECO:0000313" key="3">
    <source>
        <dbReference type="Proteomes" id="UP000001640"/>
    </source>
</evidence>
<evidence type="ECO:0000313" key="2">
    <source>
        <dbReference type="EMBL" id="CCC67138.1"/>
    </source>
</evidence>
<accession>G0V6P2</accession>
<protein>
    <recommendedName>
        <fullName evidence="1">Reverse transcriptase Ty1/copia-type domain-containing protein</fullName>
    </recommendedName>
</protein>
<dbReference type="eggNOG" id="KOG0017">
    <property type="taxonomic scope" value="Eukaryota"/>
</dbReference>
<dbReference type="HOGENOM" id="CLU_058750_0_0_1"/>
<keyword evidence="3" id="KW-1185">Reference proteome</keyword>
<organism evidence="2 3">
    <name type="scientific">Naumovozyma castellii</name>
    <name type="common">Yeast</name>
    <name type="synonym">Saccharomyces castellii</name>
    <dbReference type="NCBI Taxonomy" id="27288"/>
    <lineage>
        <taxon>Eukaryota</taxon>
        <taxon>Fungi</taxon>
        <taxon>Dikarya</taxon>
        <taxon>Ascomycota</taxon>
        <taxon>Saccharomycotina</taxon>
        <taxon>Saccharomycetes</taxon>
        <taxon>Saccharomycetales</taxon>
        <taxon>Saccharomycetaceae</taxon>
        <taxon>Naumovozyma</taxon>
    </lineage>
</organism>
<reference key="2">
    <citation type="submission" date="2011-08" db="EMBL/GenBank/DDBJ databases">
        <title>Genome sequence of Naumovozyma castellii.</title>
        <authorList>
            <person name="Gordon J.L."/>
            <person name="Armisen D."/>
            <person name="Proux-Wera E."/>
            <person name="OhEigeartaigh S.S."/>
            <person name="Byrne K.P."/>
            <person name="Wolfe K.H."/>
        </authorList>
    </citation>
    <scope>NUCLEOTIDE SEQUENCE</scope>
    <source>
        <strain>Type strain:CBS 4309</strain>
    </source>
</reference>
<dbReference type="AlphaFoldDB" id="G0V6P2"/>
<evidence type="ECO:0000259" key="1">
    <source>
        <dbReference type="Pfam" id="PF07727"/>
    </source>
</evidence>
<reference evidence="2 3" key="1">
    <citation type="journal article" date="2011" name="Proc. Natl. Acad. Sci. U.S.A.">
        <title>Evolutionary erosion of yeast sex chromosomes by mating-type switching accidents.</title>
        <authorList>
            <person name="Gordon J.L."/>
            <person name="Armisen D."/>
            <person name="Proux-Wera E."/>
            <person name="Oheigeartaigh S.S."/>
            <person name="Byrne K.P."/>
            <person name="Wolfe K.H."/>
        </authorList>
    </citation>
    <scope>NUCLEOTIDE SEQUENCE [LARGE SCALE GENOMIC DNA]</scope>
    <source>
        <strain evidence="3">ATCC 76901 / BCRC 22586 / CBS 4309 / NBRC 1992 / NRRL Y-12630</strain>
    </source>
</reference>
<dbReference type="STRING" id="1064592.G0V6P2"/>
<dbReference type="KEGG" id="ncs:NCAS_0A05800"/>
<dbReference type="OrthoDB" id="5423336at2759"/>
<sequence length="319" mass="36596">MNLNKSLYGLKQSGANWYDNIKNYLIKDCGLKGIKGWPRVFKNDDVTICLFVDDMIMFTKEFKYANQIIDCLKKSYDTKIIMDGNSKINELVEYDILGLEIEYTRGRKMLCGMEKSLTEKIPSLNTPLNTAGRKINAPYQPGFKIEDKDIDMNETEYNTRVKKMQKLIGLASYVGYKFRFDLLYYINVLAQHTLYPTYQVLDLTHQLIQYMWDTRDQKLKWKKKSKKVNRLVAITDASFAGQELYKSQLGIFYSLNGKIIGARSTKIKLTCVSSTEAEIYGVSESVPLVNSLEQLISETDNKTCKKSILTDSSPTVSIV</sequence>
<gene>
    <name evidence="2" type="primary">NCAS0A05800</name>
    <name evidence="2" type="ordered locus">NCAS_0A05800</name>
</gene>
<proteinExistence type="predicted"/>
<feature type="domain" description="Reverse transcriptase Ty1/copia-type" evidence="1">
    <location>
        <begin position="2"/>
        <end position="81"/>
    </location>
</feature>
<dbReference type="EMBL" id="HE576752">
    <property type="protein sequence ID" value="CCC67138.1"/>
    <property type="molecule type" value="Genomic_DNA"/>
</dbReference>
<dbReference type="GeneID" id="96900619"/>
<dbReference type="InParanoid" id="G0V6P2"/>
<dbReference type="Proteomes" id="UP000001640">
    <property type="component" value="Chromosome 1"/>
</dbReference>
<dbReference type="OMA" id="RCKFERC"/>
<dbReference type="Pfam" id="PF07727">
    <property type="entry name" value="RVT_2"/>
    <property type="match status" value="1"/>
</dbReference>
<dbReference type="InterPro" id="IPR013103">
    <property type="entry name" value="RVT_2"/>
</dbReference>